<protein>
    <recommendedName>
        <fullName evidence="1">BTB domain-containing protein</fullName>
    </recommendedName>
</protein>
<dbReference type="SMART" id="SM00225">
    <property type="entry name" value="BTB"/>
    <property type="match status" value="1"/>
</dbReference>
<dbReference type="SUPFAM" id="SSF54695">
    <property type="entry name" value="POZ domain"/>
    <property type="match status" value="1"/>
</dbReference>
<proteinExistence type="predicted"/>
<dbReference type="InterPro" id="IPR011333">
    <property type="entry name" value="SKP1/BTB/POZ_sf"/>
</dbReference>
<dbReference type="AlphaFoldDB" id="A0AA38WZP9"/>
<name>A0AA38WZP9_9EURO</name>
<dbReference type="PANTHER" id="PTHR47843">
    <property type="entry name" value="BTB DOMAIN-CONTAINING PROTEIN-RELATED"/>
    <property type="match status" value="1"/>
</dbReference>
<keyword evidence="3" id="KW-1185">Reference proteome</keyword>
<evidence type="ECO:0000313" key="3">
    <source>
        <dbReference type="Proteomes" id="UP001172673"/>
    </source>
</evidence>
<feature type="domain" description="BTB" evidence="1">
    <location>
        <begin position="26"/>
        <end position="126"/>
    </location>
</feature>
<reference evidence="2" key="1">
    <citation type="submission" date="2022-10" db="EMBL/GenBank/DDBJ databases">
        <title>Culturing micro-colonial fungi from biological soil crusts in the Mojave desert and describing Neophaeococcomyces mojavensis, and introducing the new genera and species Taxawa tesnikishii.</title>
        <authorList>
            <person name="Kurbessoian T."/>
            <person name="Stajich J.E."/>
        </authorList>
    </citation>
    <scope>NUCLEOTIDE SEQUENCE</scope>
    <source>
        <strain evidence="2">TK_41</strain>
    </source>
</reference>
<dbReference type="CDD" id="cd18186">
    <property type="entry name" value="BTB_POZ_ZBTB_KLHL-like"/>
    <property type="match status" value="1"/>
</dbReference>
<evidence type="ECO:0000313" key="2">
    <source>
        <dbReference type="EMBL" id="KAJ9604098.1"/>
    </source>
</evidence>
<dbReference type="Gene3D" id="3.30.710.10">
    <property type="entry name" value="Potassium Channel Kv1.1, Chain A"/>
    <property type="match status" value="1"/>
</dbReference>
<organism evidence="2 3">
    <name type="scientific">Cladophialophora chaetospira</name>
    <dbReference type="NCBI Taxonomy" id="386627"/>
    <lineage>
        <taxon>Eukaryota</taxon>
        <taxon>Fungi</taxon>
        <taxon>Dikarya</taxon>
        <taxon>Ascomycota</taxon>
        <taxon>Pezizomycotina</taxon>
        <taxon>Eurotiomycetes</taxon>
        <taxon>Chaetothyriomycetidae</taxon>
        <taxon>Chaetothyriales</taxon>
        <taxon>Herpotrichiellaceae</taxon>
        <taxon>Cladophialophora</taxon>
    </lineage>
</organism>
<dbReference type="InterPro" id="IPR000210">
    <property type="entry name" value="BTB/POZ_dom"/>
</dbReference>
<evidence type="ECO:0000259" key="1">
    <source>
        <dbReference type="SMART" id="SM00225"/>
    </source>
</evidence>
<dbReference type="Pfam" id="PF00651">
    <property type="entry name" value="BTB"/>
    <property type="match status" value="1"/>
</dbReference>
<dbReference type="Proteomes" id="UP001172673">
    <property type="component" value="Unassembled WGS sequence"/>
</dbReference>
<gene>
    <name evidence="2" type="ORF">H2200_011621</name>
</gene>
<dbReference type="EMBL" id="JAPDRK010000020">
    <property type="protein sequence ID" value="KAJ9604098.1"/>
    <property type="molecule type" value="Genomic_DNA"/>
</dbReference>
<accession>A0AA38WZP9</accession>
<sequence length="237" mass="27081">MPAKRSPDTDTETPEAKKQRFSLGTNIIIVNVGKEKIRHVLHESILIQCPFFKKCLESGMREQHEKVINLPADDPEIFSIIVEWLYTNNLRPGLDPRVSPRGYIAAEKYGIHELQNVLMDCIRAKLCDNQTLSPRWVTTVWDTTLKGSKLRDLGLDHLHYCLATRPQSYQAPSDLPDLALALEYPRHMETFMADPERGLALMFRFAEKGISKLQNPAKVVGCVYHVHEDGEKCEKSR</sequence>
<comment type="caution">
    <text evidence="2">The sequence shown here is derived from an EMBL/GenBank/DDBJ whole genome shotgun (WGS) entry which is preliminary data.</text>
</comment>